<keyword evidence="3" id="KW-1185">Reference proteome</keyword>
<comment type="caution">
    <text evidence="2">The sequence shown here is derived from an EMBL/GenBank/DDBJ whole genome shotgun (WGS) entry which is preliminary data.</text>
</comment>
<dbReference type="GO" id="GO:0006559">
    <property type="term" value="P:L-phenylalanine catabolic process"/>
    <property type="evidence" value="ECO:0007669"/>
    <property type="project" value="TreeGrafter"/>
</dbReference>
<dbReference type="Pfam" id="PF13417">
    <property type="entry name" value="GST_N_3"/>
    <property type="match status" value="1"/>
</dbReference>
<dbReference type="STRING" id="1232683.ADIMK_3002"/>
<evidence type="ECO:0000313" key="2">
    <source>
        <dbReference type="EMBL" id="KEA62893.1"/>
    </source>
</evidence>
<keyword evidence="2" id="KW-0413">Isomerase</keyword>
<dbReference type="GO" id="GO:0006749">
    <property type="term" value="P:glutathione metabolic process"/>
    <property type="evidence" value="ECO:0007669"/>
    <property type="project" value="TreeGrafter"/>
</dbReference>
<protein>
    <submittedName>
        <fullName evidence="2">Maleylacetoacetate isomerase</fullName>
        <ecNumber evidence="2">5.2.1.2</ecNumber>
    </submittedName>
</protein>
<evidence type="ECO:0000259" key="1">
    <source>
        <dbReference type="PROSITE" id="PS50404"/>
    </source>
</evidence>
<dbReference type="SUPFAM" id="SSF47616">
    <property type="entry name" value="GST C-terminal domain-like"/>
    <property type="match status" value="1"/>
</dbReference>
<dbReference type="eggNOG" id="COG0625">
    <property type="taxonomic scope" value="Bacteria"/>
</dbReference>
<feature type="domain" description="GST N-terminal" evidence="1">
    <location>
        <begin position="1"/>
        <end position="78"/>
    </location>
</feature>
<dbReference type="GO" id="GO:0016034">
    <property type="term" value="F:maleylacetoacetate isomerase activity"/>
    <property type="evidence" value="ECO:0007669"/>
    <property type="project" value="UniProtKB-EC"/>
</dbReference>
<name>A0A081FWI8_9GAMM</name>
<dbReference type="EMBL" id="JMQN01000045">
    <property type="protein sequence ID" value="KEA62893.1"/>
    <property type="molecule type" value="Genomic_DNA"/>
</dbReference>
<dbReference type="InterPro" id="IPR036282">
    <property type="entry name" value="Glutathione-S-Trfase_C_sf"/>
</dbReference>
<dbReference type="PATRIC" id="fig|1232683.4.peg.2953"/>
<dbReference type="GO" id="GO:0004364">
    <property type="term" value="F:glutathione transferase activity"/>
    <property type="evidence" value="ECO:0007669"/>
    <property type="project" value="TreeGrafter"/>
</dbReference>
<organism evidence="2 3">
    <name type="scientific">Marinobacterium lacunae</name>
    <dbReference type="NCBI Taxonomy" id="1232683"/>
    <lineage>
        <taxon>Bacteria</taxon>
        <taxon>Pseudomonadati</taxon>
        <taxon>Pseudomonadota</taxon>
        <taxon>Gammaproteobacteria</taxon>
        <taxon>Oceanospirillales</taxon>
        <taxon>Oceanospirillaceae</taxon>
        <taxon>Marinobacterium</taxon>
    </lineage>
</organism>
<dbReference type="InterPro" id="IPR040079">
    <property type="entry name" value="Glutathione_S-Trfase"/>
</dbReference>
<dbReference type="AlphaFoldDB" id="A0A081FWI8"/>
<dbReference type="SUPFAM" id="SSF52833">
    <property type="entry name" value="Thioredoxin-like"/>
    <property type="match status" value="1"/>
</dbReference>
<dbReference type="Gene3D" id="1.20.1050.10">
    <property type="match status" value="1"/>
</dbReference>
<dbReference type="EC" id="5.2.1.2" evidence="2"/>
<gene>
    <name evidence="2" type="ORF">ADIMK_3002</name>
</gene>
<dbReference type="PROSITE" id="PS50404">
    <property type="entry name" value="GST_NTER"/>
    <property type="match status" value="1"/>
</dbReference>
<dbReference type="PANTHER" id="PTHR42673">
    <property type="entry name" value="MALEYLACETOACETATE ISOMERASE"/>
    <property type="match status" value="1"/>
</dbReference>
<sequence>MKLIGSATSPYVRRIRLLLADAGQGYEFSDLNIYGEDREELRRQNPTLKIPVLHDGDEVIFDSRVIYRYLQDKLDLPGINWKQENLLTMIDGANDSMVALLLTQRSGIDISEDKLFYNLQRERIEQTLAELEKLVADDAFEVWNYPAMCLYSMFDWGVFRGLLDTAGYPHLSAWLAEQQDRPGIHSSDPRTAA</sequence>
<dbReference type="Proteomes" id="UP000028252">
    <property type="component" value="Unassembled WGS sequence"/>
</dbReference>
<dbReference type="PANTHER" id="PTHR42673:SF4">
    <property type="entry name" value="MALEYLACETOACETATE ISOMERASE"/>
    <property type="match status" value="1"/>
</dbReference>
<dbReference type="InterPro" id="IPR004045">
    <property type="entry name" value="Glutathione_S-Trfase_N"/>
</dbReference>
<reference evidence="2 3" key="1">
    <citation type="submission" date="2014-04" db="EMBL/GenBank/DDBJ databases">
        <title>Marinobacterium kochiensis sp. nov., isolated from sediment sample collected from Kochi backwaters in Kerala, India.</title>
        <authorList>
            <person name="Singh A."/>
            <person name="Pinnaka A.K."/>
        </authorList>
    </citation>
    <scope>NUCLEOTIDE SEQUENCE [LARGE SCALE GENOMIC DNA]</scope>
    <source>
        <strain evidence="2 3">AK27</strain>
    </source>
</reference>
<proteinExistence type="predicted"/>
<dbReference type="RefSeq" id="WP_036189937.1">
    <property type="nucleotide sequence ID" value="NZ_JMQN01000045.1"/>
</dbReference>
<dbReference type="Gene3D" id="3.40.30.10">
    <property type="entry name" value="Glutaredoxin"/>
    <property type="match status" value="1"/>
</dbReference>
<dbReference type="OrthoDB" id="8634103at2"/>
<dbReference type="SFLD" id="SFLDS00019">
    <property type="entry name" value="Glutathione_Transferase_(cytos"/>
    <property type="match status" value="1"/>
</dbReference>
<evidence type="ECO:0000313" key="3">
    <source>
        <dbReference type="Proteomes" id="UP000028252"/>
    </source>
</evidence>
<dbReference type="InterPro" id="IPR036249">
    <property type="entry name" value="Thioredoxin-like_sf"/>
</dbReference>
<accession>A0A081FWI8</accession>